<keyword evidence="3 6" id="KW-0862">Zinc</keyword>
<evidence type="ECO:0000256" key="6">
    <source>
        <dbReference type="PROSITE-ProRule" id="PRU00070"/>
    </source>
</evidence>
<feature type="compositionally biased region" description="Polar residues" evidence="7">
    <location>
        <begin position="137"/>
        <end position="153"/>
    </location>
</feature>
<dbReference type="PANTHER" id="PTHR12322:SF118">
    <property type="entry name" value="DM DOMAIN-CONTAINING PROTEIN"/>
    <property type="match status" value="1"/>
</dbReference>
<reference evidence="9" key="1">
    <citation type="submission" date="2021-01" db="UniProtKB">
        <authorList>
            <consortium name="EnsemblMetazoa"/>
        </authorList>
    </citation>
    <scope>IDENTIFICATION</scope>
</reference>
<dbReference type="PROSITE" id="PS40000">
    <property type="entry name" value="DM_1"/>
    <property type="match status" value="1"/>
</dbReference>
<keyword evidence="5 6" id="KW-0539">Nucleus</keyword>
<dbReference type="PANTHER" id="PTHR12322">
    <property type="entry name" value="DOUBLESEX AND MAB-3 RELATED TRANSCRIPTION FACTOR DMRT"/>
    <property type="match status" value="1"/>
</dbReference>
<dbReference type="EnsemblMetazoa" id="XM_022804030">
    <property type="protein sequence ID" value="XP_022659765"/>
    <property type="gene ID" value="LOC111249754"/>
</dbReference>
<dbReference type="InterPro" id="IPR036407">
    <property type="entry name" value="DM_DNA-bd_sf"/>
</dbReference>
<dbReference type="GO" id="GO:0000978">
    <property type="term" value="F:RNA polymerase II cis-regulatory region sequence-specific DNA binding"/>
    <property type="evidence" value="ECO:0007669"/>
    <property type="project" value="TreeGrafter"/>
</dbReference>
<dbReference type="FunFam" id="4.10.1040.10:FF:000001">
    <property type="entry name" value="doublesex- and mab-3-related transcription factor 1"/>
    <property type="match status" value="1"/>
</dbReference>
<proteinExistence type="inferred from homology"/>
<feature type="domain" description="DM" evidence="8">
    <location>
        <begin position="26"/>
        <end position="73"/>
    </location>
</feature>
<evidence type="ECO:0000256" key="7">
    <source>
        <dbReference type="SAM" id="MobiDB-lite"/>
    </source>
</evidence>
<feature type="region of interest" description="Disordered" evidence="7">
    <location>
        <begin position="335"/>
        <end position="359"/>
    </location>
</feature>
<dbReference type="Pfam" id="PF03474">
    <property type="entry name" value="DMA"/>
    <property type="match status" value="1"/>
</dbReference>
<name>A0A7M7K270_VARDE</name>
<dbReference type="GO" id="GO:0005634">
    <property type="term" value="C:nucleus"/>
    <property type="evidence" value="ECO:0007669"/>
    <property type="project" value="UniProtKB-SubCell"/>
</dbReference>
<evidence type="ECO:0000256" key="2">
    <source>
        <dbReference type="ARBA" id="ARBA00022723"/>
    </source>
</evidence>
<feature type="region of interest" description="Disordered" evidence="7">
    <location>
        <begin position="1"/>
        <end position="22"/>
    </location>
</feature>
<dbReference type="InterPro" id="IPR005173">
    <property type="entry name" value="DMA"/>
</dbReference>
<feature type="region of interest" description="Disordered" evidence="7">
    <location>
        <begin position="116"/>
        <end position="211"/>
    </location>
</feature>
<keyword evidence="4 6" id="KW-0238">DNA-binding</keyword>
<dbReference type="GeneID" id="111249754"/>
<evidence type="ECO:0000256" key="4">
    <source>
        <dbReference type="ARBA" id="ARBA00023125"/>
    </source>
</evidence>
<dbReference type="Gene3D" id="4.10.1040.10">
    <property type="entry name" value="DM DNA-binding domain"/>
    <property type="match status" value="1"/>
</dbReference>
<dbReference type="AlphaFoldDB" id="A0A7M7K270"/>
<protein>
    <recommendedName>
        <fullName evidence="8">DM domain-containing protein</fullName>
    </recommendedName>
</protein>
<feature type="compositionally biased region" description="Basic and acidic residues" evidence="7">
    <location>
        <begin position="125"/>
        <end position="136"/>
    </location>
</feature>
<evidence type="ECO:0000313" key="9">
    <source>
        <dbReference type="EnsemblMetazoa" id="XP_022659765"/>
    </source>
</evidence>
<dbReference type="InterPro" id="IPR001275">
    <property type="entry name" value="DM_DNA-bd"/>
</dbReference>
<evidence type="ECO:0000256" key="1">
    <source>
        <dbReference type="ARBA" id="ARBA00006834"/>
    </source>
</evidence>
<dbReference type="InterPro" id="IPR026607">
    <property type="entry name" value="DMRT"/>
</dbReference>
<evidence type="ECO:0000256" key="3">
    <source>
        <dbReference type="ARBA" id="ARBA00022833"/>
    </source>
</evidence>
<dbReference type="OMA" id="CCSVTPD"/>
<dbReference type="SUPFAM" id="SSF82927">
    <property type="entry name" value="Cysteine-rich DNA binding domain, (DM domain)"/>
    <property type="match status" value="1"/>
</dbReference>
<feature type="DNA-binding region" description="DM" evidence="6">
    <location>
        <begin position="26"/>
        <end position="73"/>
    </location>
</feature>
<dbReference type="Proteomes" id="UP000594260">
    <property type="component" value="Unplaced"/>
</dbReference>
<dbReference type="Pfam" id="PF00751">
    <property type="entry name" value="DM"/>
    <property type="match status" value="1"/>
</dbReference>
<dbReference type="GO" id="GO:0046872">
    <property type="term" value="F:metal ion binding"/>
    <property type="evidence" value="ECO:0007669"/>
    <property type="project" value="UniProtKB-KW"/>
</dbReference>
<accession>A0A7M7K270</accession>
<dbReference type="OrthoDB" id="6162476at2759"/>
<dbReference type="GO" id="GO:0007548">
    <property type="term" value="P:sex differentiation"/>
    <property type="evidence" value="ECO:0007669"/>
    <property type="project" value="TreeGrafter"/>
</dbReference>
<dbReference type="InParanoid" id="A0A7M7K270"/>
<keyword evidence="2 6" id="KW-0479">Metal-binding</keyword>
<evidence type="ECO:0000313" key="10">
    <source>
        <dbReference type="Proteomes" id="UP000594260"/>
    </source>
</evidence>
<organism evidence="9 10">
    <name type="scientific">Varroa destructor</name>
    <name type="common">Honeybee mite</name>
    <dbReference type="NCBI Taxonomy" id="109461"/>
    <lineage>
        <taxon>Eukaryota</taxon>
        <taxon>Metazoa</taxon>
        <taxon>Ecdysozoa</taxon>
        <taxon>Arthropoda</taxon>
        <taxon>Chelicerata</taxon>
        <taxon>Arachnida</taxon>
        <taxon>Acari</taxon>
        <taxon>Parasitiformes</taxon>
        <taxon>Mesostigmata</taxon>
        <taxon>Gamasina</taxon>
        <taxon>Dermanyssoidea</taxon>
        <taxon>Varroidae</taxon>
        <taxon>Varroa</taxon>
    </lineage>
</organism>
<comment type="subcellular location">
    <subcellularLocation>
        <location evidence="6">Nucleus</location>
    </subcellularLocation>
</comment>
<evidence type="ECO:0000259" key="8">
    <source>
        <dbReference type="PROSITE" id="PS50809"/>
    </source>
</evidence>
<keyword evidence="10" id="KW-1185">Reference proteome</keyword>
<sequence>MSDCPLVRGGGAATPPGEKGVRRPKCARCRNHGVISWLKGHSRHCQFRDCACAKCNLIAERQRIMAAQVALKRQQAAEDAIALGLRAVATGSSLEYLPPGPIFGLPLAANAVSAKKAQMQQQRRKNLEENAEHADESSLQDSQNCTTATAADTNKSDDNESDCTVSDSESKRARFSDTQSPPVASSSSPALPPQVDVDSTTSQAPPPAPGDQLAILQRLFPHQKPTLLHLLLRSFNNDLGKALEYILKCENSLHVPPLMISDDSSVASTTASAGSSSTTDVSSRSSAFRPLWNPLLPRLDLPSYPLFPVGVGIGVGYPNCPPGCAQCPPFLPLVTPPSAPSSTDDKWVSPEELLKRDSD</sequence>
<dbReference type="KEGG" id="vde:111249754"/>
<dbReference type="FunCoup" id="A0A7M7K270">
    <property type="interactions" value="179"/>
</dbReference>
<dbReference type="PROSITE" id="PS50809">
    <property type="entry name" value="DM_2"/>
    <property type="match status" value="1"/>
</dbReference>
<comment type="similarity">
    <text evidence="1">Belongs to the DMRT family.</text>
</comment>
<dbReference type="GO" id="GO:0000981">
    <property type="term" value="F:DNA-binding transcription factor activity, RNA polymerase II-specific"/>
    <property type="evidence" value="ECO:0007669"/>
    <property type="project" value="TreeGrafter"/>
</dbReference>
<evidence type="ECO:0000256" key="5">
    <source>
        <dbReference type="ARBA" id="ARBA00023242"/>
    </source>
</evidence>
<feature type="compositionally biased region" description="Basic and acidic residues" evidence="7">
    <location>
        <begin position="343"/>
        <end position="359"/>
    </location>
</feature>
<feature type="compositionally biased region" description="Low complexity" evidence="7">
    <location>
        <begin position="179"/>
        <end position="195"/>
    </location>
</feature>
<dbReference type="RefSeq" id="XP_022659765.1">
    <property type="nucleotide sequence ID" value="XM_022804030.1"/>
</dbReference>
<dbReference type="SMART" id="SM00301">
    <property type="entry name" value="DM"/>
    <property type="match status" value="1"/>
</dbReference>